<reference evidence="4 5" key="1">
    <citation type="submission" date="2017-09" db="EMBL/GenBank/DDBJ databases">
        <title>Depth-based differentiation of microbial function through sediment-hosted aquifers and enrichment of novel symbionts in the deep terrestrial subsurface.</title>
        <authorList>
            <person name="Probst A.J."/>
            <person name="Ladd B."/>
            <person name="Jarett J.K."/>
            <person name="Geller-Mcgrath D.E."/>
            <person name="Sieber C.M."/>
            <person name="Emerson J.B."/>
            <person name="Anantharaman K."/>
            <person name="Thomas B.C."/>
            <person name="Malmstrom R."/>
            <person name="Stieglmeier M."/>
            <person name="Klingl A."/>
            <person name="Woyke T."/>
            <person name="Ryan C.M."/>
            <person name="Banfield J.F."/>
        </authorList>
    </citation>
    <scope>NUCLEOTIDE SEQUENCE [LARGE SCALE GENOMIC DNA]</scope>
    <source>
        <strain evidence="4">CG10_big_fil_rev_8_21_14_0_10_51_16</strain>
    </source>
</reference>
<evidence type="ECO:0000313" key="5">
    <source>
        <dbReference type="Proteomes" id="UP000228767"/>
    </source>
</evidence>
<evidence type="ECO:0000256" key="1">
    <source>
        <dbReference type="SAM" id="Coils"/>
    </source>
</evidence>
<dbReference type="Pfam" id="PF18915">
    <property type="entry name" value="DUF5667"/>
    <property type="match status" value="1"/>
</dbReference>
<protein>
    <recommendedName>
        <fullName evidence="3">DUF5667 domain-containing protein</fullName>
    </recommendedName>
</protein>
<evidence type="ECO:0000259" key="3">
    <source>
        <dbReference type="Pfam" id="PF18915"/>
    </source>
</evidence>
<feature type="domain" description="DUF5667" evidence="3">
    <location>
        <begin position="22"/>
        <end position="107"/>
    </location>
</feature>
<gene>
    <name evidence="4" type="ORF">COV10_01525</name>
</gene>
<name>A0A2H0REU6_9BACT</name>
<feature type="compositionally biased region" description="Polar residues" evidence="2">
    <location>
        <begin position="279"/>
        <end position="292"/>
    </location>
</feature>
<proteinExistence type="predicted"/>
<sequence>MPIAILIVALLGGGGMLAARSSVPGDVLYPVKVSVNENLQNAVAVSGESQARVDATLALRRLEEAATLSADGRLSSETVVRLEENFELQAKRAEARIEKLAETDARAAADIAANFEVALGAHEAILARVMADADIETSSETSTTLVPILLKLRETQGRVAGLRAAADAGVEAQGDADLGASAEARLNEARLSLEAAKRASARAGSSLKAGAETQLQAAAIMLERAEAELEAKAHAASLVASRASARISESVATTVRGATRLDLDLLLPVFDLSLGSEVNQESGADTEGTSGNADEANDGLNLEVGGGVNGNAGDSGTSGVIEGSVNANVGNGLQLGL</sequence>
<feature type="region of interest" description="Disordered" evidence="2">
    <location>
        <begin position="279"/>
        <end position="315"/>
    </location>
</feature>
<comment type="caution">
    <text evidence="4">The sequence shown here is derived from an EMBL/GenBank/DDBJ whole genome shotgun (WGS) entry which is preliminary data.</text>
</comment>
<feature type="coiled-coil region" evidence="1">
    <location>
        <begin position="179"/>
        <end position="235"/>
    </location>
</feature>
<evidence type="ECO:0000313" key="4">
    <source>
        <dbReference type="EMBL" id="PIR45038.1"/>
    </source>
</evidence>
<organism evidence="4 5">
    <name type="scientific">Candidatus Vogelbacteria bacterium CG10_big_fil_rev_8_21_14_0_10_51_16</name>
    <dbReference type="NCBI Taxonomy" id="1975045"/>
    <lineage>
        <taxon>Bacteria</taxon>
        <taxon>Candidatus Vogeliibacteriota</taxon>
    </lineage>
</organism>
<dbReference type="Proteomes" id="UP000228767">
    <property type="component" value="Unassembled WGS sequence"/>
</dbReference>
<evidence type="ECO:0000256" key="2">
    <source>
        <dbReference type="SAM" id="MobiDB-lite"/>
    </source>
</evidence>
<keyword evidence="1" id="KW-0175">Coiled coil</keyword>
<dbReference type="AlphaFoldDB" id="A0A2H0REU6"/>
<dbReference type="EMBL" id="PCYI01000008">
    <property type="protein sequence ID" value="PIR45038.1"/>
    <property type="molecule type" value="Genomic_DNA"/>
</dbReference>
<accession>A0A2H0REU6</accession>
<dbReference type="InterPro" id="IPR043725">
    <property type="entry name" value="DUF5667"/>
</dbReference>